<dbReference type="AlphaFoldDB" id="A0A2A4T8D3"/>
<accession>A0A2A4T8D3</accession>
<dbReference type="Proteomes" id="UP000218113">
    <property type="component" value="Unassembled WGS sequence"/>
</dbReference>
<gene>
    <name evidence="1" type="ORF">COB67_03315</name>
</gene>
<sequence>MKMQYKMEWEWIKTFDWNAEGFNFFFSLPLSVGESLRFKKGTKKFYGRIIWYHSKPNNEEAIDMALNQMLFEQLYLRSDQEIDRMKGEVVILARDKGKQDLKLEYLGKEFSFNVGPGVLEQCIQNSQFMSSHRFGVKVDCLAWEEIAREAFQLSIL</sequence>
<organism evidence="1 2">
    <name type="scientific">SAR324 cluster bacterium</name>
    <dbReference type="NCBI Taxonomy" id="2024889"/>
    <lineage>
        <taxon>Bacteria</taxon>
        <taxon>Deltaproteobacteria</taxon>
        <taxon>SAR324 cluster</taxon>
    </lineage>
</organism>
<evidence type="ECO:0000313" key="1">
    <source>
        <dbReference type="EMBL" id="PCI29788.1"/>
    </source>
</evidence>
<proteinExistence type="predicted"/>
<comment type="caution">
    <text evidence="1">The sequence shown here is derived from an EMBL/GenBank/DDBJ whole genome shotgun (WGS) entry which is preliminary data.</text>
</comment>
<evidence type="ECO:0000313" key="2">
    <source>
        <dbReference type="Proteomes" id="UP000218113"/>
    </source>
</evidence>
<reference evidence="2" key="1">
    <citation type="submission" date="2017-08" db="EMBL/GenBank/DDBJ databases">
        <title>A dynamic microbial community with high functional redundancy inhabits the cold, oxic subseafloor aquifer.</title>
        <authorList>
            <person name="Tully B.J."/>
            <person name="Wheat C.G."/>
            <person name="Glazer B.T."/>
            <person name="Huber J.A."/>
        </authorList>
    </citation>
    <scope>NUCLEOTIDE SEQUENCE [LARGE SCALE GENOMIC DNA]</scope>
</reference>
<name>A0A2A4T8D3_9DELT</name>
<protein>
    <submittedName>
        <fullName evidence="1">Uncharacterized protein</fullName>
    </submittedName>
</protein>
<dbReference type="EMBL" id="NVSR01000010">
    <property type="protein sequence ID" value="PCI29788.1"/>
    <property type="molecule type" value="Genomic_DNA"/>
</dbReference>